<dbReference type="GO" id="GO:0006633">
    <property type="term" value="P:fatty acid biosynthetic process"/>
    <property type="evidence" value="ECO:0007669"/>
    <property type="project" value="InterPro"/>
</dbReference>
<feature type="compositionally biased region" description="Basic residues" evidence="1">
    <location>
        <begin position="32"/>
        <end position="44"/>
    </location>
</feature>
<evidence type="ECO:0000256" key="1">
    <source>
        <dbReference type="SAM" id="MobiDB-lite"/>
    </source>
</evidence>
<feature type="domain" description="Malonyl-CoA decarboxylase C-terminal" evidence="2">
    <location>
        <begin position="304"/>
        <end position="407"/>
    </location>
</feature>
<dbReference type="Gene3D" id="3.40.630.150">
    <property type="entry name" value="Malonyl-CoA decarboxylase, catalytic domain"/>
    <property type="match status" value="1"/>
</dbReference>
<dbReference type="CTD" id="23417"/>
<feature type="compositionally biased region" description="Gly residues" evidence="1">
    <location>
        <begin position="119"/>
        <end position="130"/>
    </location>
</feature>
<dbReference type="PANTHER" id="PTHR28641:SF1">
    <property type="entry name" value="MALONYL-COA DECARBOXYLASE, MITOCHONDRIAL"/>
    <property type="match status" value="1"/>
</dbReference>
<feature type="compositionally biased region" description="Low complexity" evidence="1">
    <location>
        <begin position="174"/>
        <end position="186"/>
    </location>
</feature>
<gene>
    <name evidence="4" type="primary">MLYCD</name>
</gene>
<dbReference type="PANTHER" id="PTHR28641">
    <property type="match status" value="1"/>
</dbReference>
<dbReference type="GO" id="GO:0006085">
    <property type="term" value="P:acetyl-CoA biosynthetic process"/>
    <property type="evidence" value="ECO:0007669"/>
    <property type="project" value="TreeGrafter"/>
</dbReference>
<dbReference type="GO" id="GO:0050080">
    <property type="term" value="F:malonyl-CoA decarboxylase activity"/>
    <property type="evidence" value="ECO:0007669"/>
    <property type="project" value="InterPro"/>
</dbReference>
<dbReference type="InterPro" id="IPR042303">
    <property type="entry name" value="Malonyl_CoA_deC_C_sf"/>
</dbReference>
<dbReference type="GO" id="GO:0005782">
    <property type="term" value="C:peroxisomal matrix"/>
    <property type="evidence" value="ECO:0007669"/>
    <property type="project" value="TreeGrafter"/>
</dbReference>
<reference evidence="4" key="1">
    <citation type="submission" date="2025-08" db="UniProtKB">
        <authorList>
            <consortium name="RefSeq"/>
        </authorList>
    </citation>
    <scope>IDENTIFICATION</scope>
    <source>
        <tissue evidence="4">Spleen</tissue>
    </source>
</reference>
<feature type="compositionally biased region" description="Low complexity" evidence="1">
    <location>
        <begin position="213"/>
        <end position="228"/>
    </location>
</feature>
<dbReference type="InterPro" id="IPR038917">
    <property type="entry name" value="Malonyl_CoA_deC"/>
</dbReference>
<dbReference type="RefSeq" id="XP_033700358.1">
    <property type="nucleotide sequence ID" value="XM_033844467.1"/>
</dbReference>
<feature type="compositionally biased region" description="Low complexity" evidence="1">
    <location>
        <begin position="131"/>
        <end position="141"/>
    </location>
</feature>
<dbReference type="GO" id="GO:2001294">
    <property type="term" value="P:malonyl-CoA catabolic process"/>
    <property type="evidence" value="ECO:0007669"/>
    <property type="project" value="TreeGrafter"/>
</dbReference>
<dbReference type="InterPro" id="IPR007956">
    <property type="entry name" value="Malonyl_CoA_deC_C"/>
</dbReference>
<dbReference type="Pfam" id="PF05292">
    <property type="entry name" value="MCD"/>
    <property type="match status" value="1"/>
</dbReference>
<feature type="region of interest" description="Disordered" evidence="1">
    <location>
        <begin position="1"/>
        <end position="270"/>
    </location>
</feature>
<name>A0A6J3QE47_TURTR</name>
<evidence type="ECO:0000313" key="3">
    <source>
        <dbReference type="Proteomes" id="UP000245320"/>
    </source>
</evidence>
<feature type="compositionally biased region" description="Basic and acidic residues" evidence="1">
    <location>
        <begin position="142"/>
        <end position="151"/>
    </location>
</feature>
<feature type="compositionally biased region" description="Low complexity" evidence="1">
    <location>
        <begin position="243"/>
        <end position="258"/>
    </location>
</feature>
<evidence type="ECO:0000259" key="2">
    <source>
        <dbReference type="Pfam" id="PF05292"/>
    </source>
</evidence>
<dbReference type="Proteomes" id="UP000245320">
    <property type="component" value="Chromosome 19"/>
</dbReference>
<accession>A0A6J3QE47</accession>
<proteinExistence type="predicted"/>
<dbReference type="GO" id="GO:0005759">
    <property type="term" value="C:mitochondrial matrix"/>
    <property type="evidence" value="ECO:0007669"/>
    <property type="project" value="TreeGrafter"/>
</dbReference>
<dbReference type="AlphaFoldDB" id="A0A6J3QE47"/>
<sequence length="412" mass="42480">MTGQRPALKSPPAPSLGPPIGRLSGYLWPHLASRRPPPRPRRSALRLVAAPPVPRAGATGLARAGSRKRGGGGGGVGVPQAAVSLRHASPSADRVGWAPPPPLAAAPPAAARNPAVERTGGGGRRPGAGHGRAAAPCGARDAGLRAAREDAGAGGEPVRGLRELLRRPGRGGRACRAAGPPGAGLRRGPRPGGRAERRRAPAAPAAAGGGRAPAGRGPAALRAGAALPQPLPPHQQAGRRRALPGAAAGRPARGSGPQADGGTARPGNERGAEKHVLRMVFFRVPEPGAGHLAFTVRNAAENQAEAVHPVKNWTDMKRRVGPYRRCYFFSHCSTPGEPLIILHVALTSEISSSIQTIIVKESPTSETEERDKITTAVLYSLSLTQQGLQGVELGAFLIKRVVKELQVSEARP</sequence>
<organism evidence="3 4">
    <name type="scientific">Tursiops truncatus</name>
    <name type="common">Atlantic bottle-nosed dolphin</name>
    <name type="synonym">Delphinus truncatus</name>
    <dbReference type="NCBI Taxonomy" id="9739"/>
    <lineage>
        <taxon>Eukaryota</taxon>
        <taxon>Metazoa</taxon>
        <taxon>Chordata</taxon>
        <taxon>Craniata</taxon>
        <taxon>Vertebrata</taxon>
        <taxon>Euteleostomi</taxon>
        <taxon>Mammalia</taxon>
        <taxon>Eutheria</taxon>
        <taxon>Laurasiatheria</taxon>
        <taxon>Artiodactyla</taxon>
        <taxon>Whippomorpha</taxon>
        <taxon>Cetacea</taxon>
        <taxon>Odontoceti</taxon>
        <taxon>Delphinidae</taxon>
        <taxon>Tursiops</taxon>
    </lineage>
</organism>
<keyword evidence="3" id="KW-1185">Reference proteome</keyword>
<protein>
    <submittedName>
        <fullName evidence="4">Malonyl-CoA decarboxylase, mitochondrial isoform X2</fullName>
    </submittedName>
</protein>
<evidence type="ECO:0000313" key="4">
    <source>
        <dbReference type="RefSeq" id="XP_033700358.1"/>
    </source>
</evidence>